<evidence type="ECO:0000313" key="11">
    <source>
        <dbReference type="Proteomes" id="UP001516400"/>
    </source>
</evidence>
<comment type="subcellular location">
    <subcellularLocation>
        <location evidence="1">Mitochondrion</location>
    </subcellularLocation>
</comment>
<dbReference type="InterPro" id="IPR026140">
    <property type="entry name" value="Ribosomal_mS26"/>
</dbReference>
<comment type="caution">
    <text evidence="10">The sequence shown here is derived from an EMBL/GenBank/DDBJ whole genome shotgun (WGS) entry which is preliminary data.</text>
</comment>
<evidence type="ECO:0000256" key="6">
    <source>
        <dbReference type="ARBA" id="ARBA00023274"/>
    </source>
</evidence>
<evidence type="ECO:0000256" key="5">
    <source>
        <dbReference type="ARBA" id="ARBA00023128"/>
    </source>
</evidence>
<evidence type="ECO:0000256" key="1">
    <source>
        <dbReference type="ARBA" id="ARBA00004173"/>
    </source>
</evidence>
<keyword evidence="5" id="KW-0496">Mitochondrion</keyword>
<feature type="coiled-coil region" evidence="9">
    <location>
        <begin position="123"/>
        <end position="150"/>
    </location>
</feature>
<dbReference type="GO" id="GO:0005739">
    <property type="term" value="C:mitochondrion"/>
    <property type="evidence" value="ECO:0007669"/>
    <property type="project" value="UniProtKB-SubCell"/>
</dbReference>
<evidence type="ECO:0000313" key="10">
    <source>
        <dbReference type="EMBL" id="KAL3280799.1"/>
    </source>
</evidence>
<dbReference type="PANTHER" id="PTHR21035:SF2">
    <property type="entry name" value="SMALL RIBOSOMAL SUBUNIT PROTEIN MS26"/>
    <property type="match status" value="1"/>
</dbReference>
<dbReference type="EMBL" id="JABFTP020000144">
    <property type="protein sequence ID" value="KAL3280799.1"/>
    <property type="molecule type" value="Genomic_DNA"/>
</dbReference>
<dbReference type="GO" id="GO:0005840">
    <property type="term" value="C:ribosome"/>
    <property type="evidence" value="ECO:0007669"/>
    <property type="project" value="UniProtKB-KW"/>
</dbReference>
<reference evidence="10 11" key="1">
    <citation type="journal article" date="2021" name="BMC Biol.">
        <title>Horizontally acquired antibacterial genes associated with adaptive radiation of ladybird beetles.</title>
        <authorList>
            <person name="Li H.S."/>
            <person name="Tang X.F."/>
            <person name="Huang Y.H."/>
            <person name="Xu Z.Y."/>
            <person name="Chen M.L."/>
            <person name="Du X.Y."/>
            <person name="Qiu B.Y."/>
            <person name="Chen P.T."/>
            <person name="Zhang W."/>
            <person name="Slipinski A."/>
            <person name="Escalona H.E."/>
            <person name="Waterhouse R.M."/>
            <person name="Zwick A."/>
            <person name="Pang H."/>
        </authorList>
    </citation>
    <scope>NUCLEOTIDE SEQUENCE [LARGE SCALE GENOMIC DNA]</scope>
    <source>
        <strain evidence="10">SYSU2018</strain>
    </source>
</reference>
<accession>A0ABD2NQA1</accession>
<dbReference type="Pfam" id="PF14943">
    <property type="entry name" value="MRP-S26"/>
    <property type="match status" value="1"/>
</dbReference>
<keyword evidence="4" id="KW-0689">Ribosomal protein</keyword>
<dbReference type="PANTHER" id="PTHR21035">
    <property type="entry name" value="28S RIBOSOMAL PROTEIN S26, MITOCHONDRIAL"/>
    <property type="match status" value="1"/>
</dbReference>
<proteinExistence type="inferred from homology"/>
<gene>
    <name evidence="10" type="ORF">HHI36_004031</name>
</gene>
<name>A0ABD2NQA1_9CUCU</name>
<evidence type="ECO:0000256" key="2">
    <source>
        <dbReference type="ARBA" id="ARBA00009672"/>
    </source>
</evidence>
<protein>
    <recommendedName>
        <fullName evidence="7">Small ribosomal subunit protein mS26</fullName>
    </recommendedName>
    <alternativeName>
        <fullName evidence="8">28S ribosomal protein S26, mitochondrial</fullName>
    </alternativeName>
</protein>
<keyword evidence="9" id="KW-0175">Coiled coil</keyword>
<dbReference type="Proteomes" id="UP001516400">
    <property type="component" value="Unassembled WGS sequence"/>
</dbReference>
<evidence type="ECO:0000256" key="8">
    <source>
        <dbReference type="ARBA" id="ARBA00035344"/>
    </source>
</evidence>
<dbReference type="GO" id="GO:1990904">
    <property type="term" value="C:ribonucleoprotein complex"/>
    <property type="evidence" value="ECO:0007669"/>
    <property type="project" value="UniProtKB-KW"/>
</dbReference>
<keyword evidence="3" id="KW-0809">Transit peptide</keyword>
<evidence type="ECO:0000256" key="4">
    <source>
        <dbReference type="ARBA" id="ARBA00022980"/>
    </source>
</evidence>
<evidence type="ECO:0000256" key="3">
    <source>
        <dbReference type="ARBA" id="ARBA00022946"/>
    </source>
</evidence>
<comment type="similarity">
    <text evidence="2">Belongs to the mitochondrion-specific ribosomal protein mS26 family.</text>
</comment>
<keyword evidence="11" id="KW-1185">Reference proteome</keyword>
<organism evidence="10 11">
    <name type="scientific">Cryptolaemus montrouzieri</name>
    <dbReference type="NCBI Taxonomy" id="559131"/>
    <lineage>
        <taxon>Eukaryota</taxon>
        <taxon>Metazoa</taxon>
        <taxon>Ecdysozoa</taxon>
        <taxon>Arthropoda</taxon>
        <taxon>Hexapoda</taxon>
        <taxon>Insecta</taxon>
        <taxon>Pterygota</taxon>
        <taxon>Neoptera</taxon>
        <taxon>Endopterygota</taxon>
        <taxon>Coleoptera</taxon>
        <taxon>Polyphaga</taxon>
        <taxon>Cucujiformia</taxon>
        <taxon>Coccinelloidea</taxon>
        <taxon>Coccinellidae</taxon>
        <taxon>Scymninae</taxon>
        <taxon>Scymnini</taxon>
        <taxon>Cryptolaemus</taxon>
    </lineage>
</organism>
<evidence type="ECO:0000256" key="9">
    <source>
        <dbReference type="SAM" id="Coils"/>
    </source>
</evidence>
<sequence>MLRIMNSLKTMSLEISANTPASTNINSIRWRRNPRKPIWKGTAKSKIFRVPPRTVIPQEEADEIKRLYNKYKTEMKTITRFFTSKYNIENQQKDDQDLNKKEFESDLEACMKLNDEWNAKQKVEREASAAVELEKSIQLAKERRKITEERRQQRLNEAEEIVRREKVFAKDFISPEMLDAAIEKALANPVDHNFALDLEGNKIVGYETPPLPKETASLKQ</sequence>
<keyword evidence="6" id="KW-0687">Ribonucleoprotein</keyword>
<evidence type="ECO:0000256" key="7">
    <source>
        <dbReference type="ARBA" id="ARBA00035138"/>
    </source>
</evidence>
<dbReference type="AlphaFoldDB" id="A0ABD2NQA1"/>